<evidence type="ECO:0000259" key="1">
    <source>
        <dbReference type="Pfam" id="PF00248"/>
    </source>
</evidence>
<accession>A0ABT3ACA1</accession>
<dbReference type="EMBL" id="JAOWKX010000010">
    <property type="protein sequence ID" value="MCV2886313.1"/>
    <property type="molecule type" value="Genomic_DNA"/>
</dbReference>
<dbReference type="RefSeq" id="WP_263713601.1">
    <property type="nucleotide sequence ID" value="NZ_JAOWKX010000010.1"/>
</dbReference>
<name>A0ABT3ACA1_9ALTE</name>
<dbReference type="InterPro" id="IPR023210">
    <property type="entry name" value="NADP_OxRdtase_dom"/>
</dbReference>
<organism evidence="2 3">
    <name type="scientific">Fluctibacter corallii</name>
    <dbReference type="NCBI Taxonomy" id="2984329"/>
    <lineage>
        <taxon>Bacteria</taxon>
        <taxon>Pseudomonadati</taxon>
        <taxon>Pseudomonadota</taxon>
        <taxon>Gammaproteobacteria</taxon>
        <taxon>Alteromonadales</taxon>
        <taxon>Alteromonadaceae</taxon>
        <taxon>Fluctibacter</taxon>
    </lineage>
</organism>
<dbReference type="Proteomes" id="UP001652504">
    <property type="component" value="Unassembled WGS sequence"/>
</dbReference>
<reference evidence="2 3" key="1">
    <citation type="submission" date="2022-10" db="EMBL/GenBank/DDBJ databases">
        <title>Aestuariibacter sp. AA17 isolated from Montipora capitata coral fragment.</title>
        <authorList>
            <person name="Emsley S.A."/>
            <person name="Pfannmuller K.M."/>
            <person name="Loughran R.M."/>
            <person name="Shlafstein M."/>
            <person name="Papke E."/>
            <person name="Saw J.H."/>
            <person name="Ushijima B."/>
            <person name="Videau P."/>
        </authorList>
    </citation>
    <scope>NUCLEOTIDE SEQUENCE [LARGE SCALE GENOMIC DNA]</scope>
    <source>
        <strain evidence="2 3">AA17</strain>
    </source>
</reference>
<sequence>MHTLPLSSYLPNVSTLAYGCMGLGGNWDRSAITDEHIKQGHAVIDCALDNGINLFDHADIYTLGKAEQVFGNILAARPSLRESLFLQSKCGIRFDDDKGPKRYDLSKDWIIYSVEQSLKRLHTDYLDILLLHRPDPLMQPDEIAEAFEALHSAGKAKHLGVSNMNSAQIQYLQRAIDAPIVANQIEISLHQRQWLEDGVMVGNPAGKDLNFSSGTLEYCQMHNVQVQSWGSLAQGLFTGKHVADESESVQQTAKYVAQLAAEYQTSPEAIVLAFLLRHPSKIQPVLGTTNLARIKACVAATSVNLTREHWYRLFETARGEALP</sequence>
<evidence type="ECO:0000313" key="2">
    <source>
        <dbReference type="EMBL" id="MCV2886313.1"/>
    </source>
</evidence>
<dbReference type="InterPro" id="IPR036812">
    <property type="entry name" value="NAD(P)_OxRdtase_dom_sf"/>
</dbReference>
<gene>
    <name evidence="2" type="ORF">OE749_16585</name>
</gene>
<dbReference type="PANTHER" id="PTHR43364">
    <property type="entry name" value="NADH-SPECIFIC METHYLGLYOXAL REDUCTASE-RELATED"/>
    <property type="match status" value="1"/>
</dbReference>
<proteinExistence type="predicted"/>
<evidence type="ECO:0000313" key="3">
    <source>
        <dbReference type="Proteomes" id="UP001652504"/>
    </source>
</evidence>
<dbReference type="InterPro" id="IPR020471">
    <property type="entry name" value="AKR"/>
</dbReference>
<keyword evidence="3" id="KW-1185">Reference proteome</keyword>
<protein>
    <submittedName>
        <fullName evidence="2">Aldo/keto reductase</fullName>
    </submittedName>
</protein>
<dbReference type="InterPro" id="IPR050523">
    <property type="entry name" value="AKR_Detox_Biosynth"/>
</dbReference>
<dbReference type="SUPFAM" id="SSF51430">
    <property type="entry name" value="NAD(P)-linked oxidoreductase"/>
    <property type="match status" value="1"/>
</dbReference>
<dbReference type="CDD" id="cd19092">
    <property type="entry name" value="AKR_BsYcsN_EcYdhF-like"/>
    <property type="match status" value="1"/>
</dbReference>
<dbReference type="PRINTS" id="PR00069">
    <property type="entry name" value="ALDKETRDTASE"/>
</dbReference>
<comment type="caution">
    <text evidence="2">The sequence shown here is derived from an EMBL/GenBank/DDBJ whole genome shotgun (WGS) entry which is preliminary data.</text>
</comment>
<dbReference type="Pfam" id="PF00248">
    <property type="entry name" value="Aldo_ket_red"/>
    <property type="match status" value="1"/>
</dbReference>
<dbReference type="Gene3D" id="3.20.20.100">
    <property type="entry name" value="NADP-dependent oxidoreductase domain"/>
    <property type="match status" value="1"/>
</dbReference>
<dbReference type="PANTHER" id="PTHR43364:SF1">
    <property type="entry name" value="OXIDOREDUCTASE YDHF"/>
    <property type="match status" value="1"/>
</dbReference>
<feature type="domain" description="NADP-dependent oxidoreductase" evidence="1">
    <location>
        <begin position="16"/>
        <end position="313"/>
    </location>
</feature>